<keyword evidence="4 5" id="KW-0472">Membrane</keyword>
<keyword evidence="3 5" id="KW-1133">Transmembrane helix</keyword>
<evidence type="ECO:0000256" key="5">
    <source>
        <dbReference type="SAM" id="Phobius"/>
    </source>
</evidence>
<dbReference type="Proteomes" id="UP001629113">
    <property type="component" value="Unassembled WGS sequence"/>
</dbReference>
<evidence type="ECO:0000256" key="1">
    <source>
        <dbReference type="ARBA" id="ARBA00004141"/>
    </source>
</evidence>
<organism evidence="6 7">
    <name type="scientific">Phlyctema vagabunda</name>
    <dbReference type="NCBI Taxonomy" id="108571"/>
    <lineage>
        <taxon>Eukaryota</taxon>
        <taxon>Fungi</taxon>
        <taxon>Dikarya</taxon>
        <taxon>Ascomycota</taxon>
        <taxon>Pezizomycotina</taxon>
        <taxon>Leotiomycetes</taxon>
        <taxon>Helotiales</taxon>
        <taxon>Dermateaceae</taxon>
        <taxon>Phlyctema</taxon>
    </lineage>
</organism>
<dbReference type="InterPro" id="IPR023352">
    <property type="entry name" value="MAPEG-like_dom_sf"/>
</dbReference>
<dbReference type="EMBL" id="JBFCZG010000003">
    <property type="protein sequence ID" value="KAL3425027.1"/>
    <property type="molecule type" value="Genomic_DNA"/>
</dbReference>
<dbReference type="Gene3D" id="1.20.120.550">
    <property type="entry name" value="Membrane associated eicosanoid/glutathione metabolism-like domain"/>
    <property type="match status" value="1"/>
</dbReference>
<name>A0ABR4PNV8_9HELO</name>
<gene>
    <name evidence="6" type="ORF">PVAG01_04308</name>
</gene>
<keyword evidence="7" id="KW-1185">Reference proteome</keyword>
<evidence type="ECO:0000256" key="4">
    <source>
        <dbReference type="ARBA" id="ARBA00023136"/>
    </source>
</evidence>
<feature type="transmembrane region" description="Helical" evidence="5">
    <location>
        <begin position="129"/>
        <end position="147"/>
    </location>
</feature>
<dbReference type="Pfam" id="PF01124">
    <property type="entry name" value="MAPEG"/>
    <property type="match status" value="1"/>
</dbReference>
<feature type="transmembrane region" description="Helical" evidence="5">
    <location>
        <begin position="12"/>
        <end position="29"/>
    </location>
</feature>
<dbReference type="InterPro" id="IPR001129">
    <property type="entry name" value="Membr-assoc_MAPEG"/>
</dbReference>
<comment type="caution">
    <text evidence="6">The sequence shown here is derived from an EMBL/GenBank/DDBJ whole genome shotgun (WGS) entry which is preliminary data.</text>
</comment>
<dbReference type="InterPro" id="IPR050997">
    <property type="entry name" value="MAPEG"/>
</dbReference>
<dbReference type="PANTHER" id="PTHR10250">
    <property type="entry name" value="MICROSOMAL GLUTATHIONE S-TRANSFERASE"/>
    <property type="match status" value="1"/>
</dbReference>
<comment type="subcellular location">
    <subcellularLocation>
        <location evidence="1">Membrane</location>
        <topology evidence="1">Multi-pass membrane protein</topology>
    </subcellularLocation>
</comment>
<evidence type="ECO:0000256" key="2">
    <source>
        <dbReference type="ARBA" id="ARBA00022692"/>
    </source>
</evidence>
<accession>A0ABR4PNV8</accession>
<keyword evidence="2 5" id="KW-0812">Transmembrane</keyword>
<sequence>MPIIEIPAEYGYVLLAATSTFVLNVVHSFNTGKYRKQAKVDYPAAYAPSSNTSPEAFRFNCAQRAHANFTENQPSLLGALLVAGLRFPVTSAVMGACWSLSRFAYMVGYSSGEAGGKGRYKKGGLLHNVFQLGLICLATYNGVTLVLSK</sequence>
<dbReference type="PANTHER" id="PTHR10250:SF26">
    <property type="entry name" value="GLUTATHIONE S-TRANSFERASE 3, MITOCHONDRIAL"/>
    <property type="match status" value="1"/>
</dbReference>
<evidence type="ECO:0000256" key="3">
    <source>
        <dbReference type="ARBA" id="ARBA00022989"/>
    </source>
</evidence>
<proteinExistence type="predicted"/>
<protein>
    <submittedName>
        <fullName evidence="6">MAPEG family protein</fullName>
    </submittedName>
</protein>
<dbReference type="SUPFAM" id="SSF161084">
    <property type="entry name" value="MAPEG domain-like"/>
    <property type="match status" value="1"/>
</dbReference>
<evidence type="ECO:0000313" key="6">
    <source>
        <dbReference type="EMBL" id="KAL3425027.1"/>
    </source>
</evidence>
<reference evidence="6 7" key="1">
    <citation type="submission" date="2024-06" db="EMBL/GenBank/DDBJ databases">
        <title>Complete genome of Phlyctema vagabunda strain 19-DSS-EL-015.</title>
        <authorList>
            <person name="Fiorenzani C."/>
        </authorList>
    </citation>
    <scope>NUCLEOTIDE SEQUENCE [LARGE SCALE GENOMIC DNA]</scope>
    <source>
        <strain evidence="6 7">19-DSS-EL-015</strain>
    </source>
</reference>
<evidence type="ECO:0000313" key="7">
    <source>
        <dbReference type="Proteomes" id="UP001629113"/>
    </source>
</evidence>